<dbReference type="Gene3D" id="3.90.1200.10">
    <property type="match status" value="1"/>
</dbReference>
<dbReference type="Gene3D" id="3.30.200.20">
    <property type="entry name" value="Phosphorylase Kinase, domain 1"/>
    <property type="match status" value="1"/>
</dbReference>
<name>A0A084ILR6_SALHC</name>
<dbReference type="GO" id="GO:0016740">
    <property type="term" value="F:transferase activity"/>
    <property type="evidence" value="ECO:0007669"/>
    <property type="project" value="UniProtKB-KW"/>
</dbReference>
<dbReference type="STRING" id="1304275.C41B8_08695"/>
<dbReference type="RefSeq" id="WP_037336708.1">
    <property type="nucleotide sequence ID" value="NZ_APNK01000010.1"/>
</dbReference>
<dbReference type="PANTHER" id="PTHR47829">
    <property type="entry name" value="HYDROLASE, PUTATIVE (AFU_ORTHOLOGUE AFUA_1G12880)-RELATED"/>
    <property type="match status" value="1"/>
</dbReference>
<dbReference type="EMBL" id="APNK01000010">
    <property type="protein sequence ID" value="KEZ77650.1"/>
    <property type="molecule type" value="Genomic_DNA"/>
</dbReference>
<keyword evidence="3" id="KW-1185">Reference proteome</keyword>
<dbReference type="InterPro" id="IPR041726">
    <property type="entry name" value="ACAD10_11_N"/>
</dbReference>
<protein>
    <submittedName>
        <fullName evidence="2">Phosphotransferase enzyme family protein</fullName>
    </submittedName>
</protein>
<proteinExistence type="predicted"/>
<evidence type="ECO:0000313" key="3">
    <source>
        <dbReference type="Proteomes" id="UP000028302"/>
    </source>
</evidence>
<accession>A0A084ILR6</accession>
<dbReference type="CDD" id="cd05154">
    <property type="entry name" value="ACAD10_11_N-like"/>
    <property type="match status" value="1"/>
</dbReference>
<evidence type="ECO:0000259" key="1">
    <source>
        <dbReference type="Pfam" id="PF01636"/>
    </source>
</evidence>
<dbReference type="InterPro" id="IPR052898">
    <property type="entry name" value="ACAD10-like"/>
</dbReference>
<organism evidence="2 3">
    <name type="scientific">Salinisphaera hydrothermalis (strain C41B8)</name>
    <dbReference type="NCBI Taxonomy" id="1304275"/>
    <lineage>
        <taxon>Bacteria</taxon>
        <taxon>Pseudomonadati</taxon>
        <taxon>Pseudomonadota</taxon>
        <taxon>Gammaproteobacteria</taxon>
        <taxon>Salinisphaerales</taxon>
        <taxon>Salinisphaeraceae</taxon>
        <taxon>Salinisphaera</taxon>
    </lineage>
</organism>
<dbReference type="Proteomes" id="UP000028302">
    <property type="component" value="Unassembled WGS sequence"/>
</dbReference>
<dbReference type="SUPFAM" id="SSF56112">
    <property type="entry name" value="Protein kinase-like (PK-like)"/>
    <property type="match status" value="1"/>
</dbReference>
<sequence>MSEQAAGEAALVEVRSAHRFDTDPLERYLERQGLLQGRLSIKQFQGGQSNPTFLVQTGEGEYSAFYVLRKQPPGKILPSAHRVDREYRVMNALSNVPDVPVPAMRAYCDDASVIGTPFYVMDYVEGRVFNQPTLDDIARDQRAGVYHRMVDTLAALHSVDVEAVGLSDFGKPEGYVERQVALWRKQYDKSTDDPDPAMIALGDWLAEHLPPDSPPTIAHGDFRIGNLLLAPDLSSVRAVLDWELSTLGHPLADLAYACLPYYLPPGQAGLPGLVGLDLAEHGIPNESELLARYRERRNLSRIEDWPVFIAFSLFRIAAILQGVYARAVQGNASNANALEVGRQAGRLAERGWEIARSHD</sequence>
<dbReference type="Pfam" id="PF01636">
    <property type="entry name" value="APH"/>
    <property type="match status" value="1"/>
</dbReference>
<dbReference type="InterPro" id="IPR011009">
    <property type="entry name" value="Kinase-like_dom_sf"/>
</dbReference>
<dbReference type="OrthoDB" id="3806873at2"/>
<gene>
    <name evidence="2" type="ORF">C41B8_08695</name>
</gene>
<dbReference type="AlphaFoldDB" id="A0A084ILR6"/>
<dbReference type="eggNOG" id="COG3173">
    <property type="taxonomic scope" value="Bacteria"/>
</dbReference>
<evidence type="ECO:0000313" key="2">
    <source>
        <dbReference type="EMBL" id="KEZ77650.1"/>
    </source>
</evidence>
<keyword evidence="2" id="KW-0808">Transferase</keyword>
<feature type="domain" description="Aminoglycoside phosphotransferase" evidence="1">
    <location>
        <begin position="41"/>
        <end position="264"/>
    </location>
</feature>
<comment type="caution">
    <text evidence="2">The sequence shown here is derived from an EMBL/GenBank/DDBJ whole genome shotgun (WGS) entry which is preliminary data.</text>
</comment>
<dbReference type="PATRIC" id="fig|1304275.5.peg.1773"/>
<dbReference type="InterPro" id="IPR002575">
    <property type="entry name" value="Aminoglycoside_PTrfase"/>
</dbReference>
<dbReference type="PANTHER" id="PTHR47829:SF3">
    <property type="entry name" value="AMINOGLYCOSIDE PHOSPHOTRANSFERASE DOMAIN-CONTAINING PROTEIN"/>
    <property type="match status" value="1"/>
</dbReference>
<reference evidence="2 3" key="1">
    <citation type="submission" date="2013-03" db="EMBL/GenBank/DDBJ databases">
        <title>Salinisphaera hydrothermalis C41B8 Genome Sequencing.</title>
        <authorList>
            <person name="Li C."/>
            <person name="Lai Q."/>
            <person name="Shao Z."/>
        </authorList>
    </citation>
    <scope>NUCLEOTIDE SEQUENCE [LARGE SCALE GENOMIC DNA]</scope>
    <source>
        <strain evidence="2 3">C41B8</strain>
    </source>
</reference>